<protein>
    <submittedName>
        <fullName evidence="4">SH3KBP1</fullName>
    </submittedName>
</protein>
<feature type="compositionally biased region" description="Low complexity" evidence="1">
    <location>
        <begin position="31"/>
        <end position="45"/>
    </location>
</feature>
<reference evidence="2 3" key="2">
    <citation type="submission" date="2018-11" db="EMBL/GenBank/DDBJ databases">
        <authorList>
            <consortium name="Pathogen Informatics"/>
        </authorList>
    </citation>
    <scope>NUCLEOTIDE SEQUENCE [LARGE SCALE GENOMIC DNA]</scope>
</reference>
<sequence length="259" mass="27506">EPHLPSSGSRSRAAPVETPQNSSAVFEPSQLLKKLAPLKDPAELLSDSAGRSPKCEPKKDSPRQISPGTMYKPIAPPRPSAPSSKSPSSLTGSSTSSSVDSVSYADVHVQCENVQAVLTPTMIEILPSPESTLSRPNRAENESDTATRDEWRSLSFPTGPTKALWGVCSSLPNSGVGGLEEEWASKSGVGRVSREPSNSPDAKSNRLATFPGYSTVLDVWAMTSNSRSDPPVVSDLQRMSGSYLLTVPGSDYSIVVNHL</sequence>
<dbReference type="Proteomes" id="UP000271162">
    <property type="component" value="Unassembled WGS sequence"/>
</dbReference>
<feature type="region of interest" description="Disordered" evidence="1">
    <location>
        <begin position="128"/>
        <end position="154"/>
    </location>
</feature>
<reference evidence="4" key="1">
    <citation type="submission" date="2017-02" db="UniProtKB">
        <authorList>
            <consortium name="WormBaseParasite"/>
        </authorList>
    </citation>
    <scope>IDENTIFICATION</scope>
</reference>
<keyword evidence="3" id="KW-1185">Reference proteome</keyword>
<organism evidence="4">
    <name type="scientific">Nippostrongylus brasiliensis</name>
    <name type="common">Rat hookworm</name>
    <dbReference type="NCBI Taxonomy" id="27835"/>
    <lineage>
        <taxon>Eukaryota</taxon>
        <taxon>Metazoa</taxon>
        <taxon>Ecdysozoa</taxon>
        <taxon>Nematoda</taxon>
        <taxon>Chromadorea</taxon>
        <taxon>Rhabditida</taxon>
        <taxon>Rhabditina</taxon>
        <taxon>Rhabditomorpha</taxon>
        <taxon>Strongyloidea</taxon>
        <taxon>Heligmosomidae</taxon>
        <taxon>Nippostrongylus</taxon>
    </lineage>
</organism>
<evidence type="ECO:0000256" key="1">
    <source>
        <dbReference type="SAM" id="MobiDB-lite"/>
    </source>
</evidence>
<dbReference type="WBParaSite" id="NBR_0001727201-mRNA-1">
    <property type="protein sequence ID" value="NBR_0001727201-mRNA-1"/>
    <property type="gene ID" value="NBR_0001727201"/>
</dbReference>
<dbReference type="EMBL" id="UYSL01022661">
    <property type="protein sequence ID" value="VDL80887.1"/>
    <property type="molecule type" value="Genomic_DNA"/>
</dbReference>
<accession>A0A0N4YJV3</accession>
<gene>
    <name evidence="2" type="ORF">NBR_LOCUS17273</name>
</gene>
<name>A0A0N4YJV3_NIPBR</name>
<feature type="compositionally biased region" description="Polar residues" evidence="1">
    <location>
        <begin position="1"/>
        <end position="10"/>
    </location>
</feature>
<feature type="compositionally biased region" description="Basic and acidic residues" evidence="1">
    <location>
        <begin position="53"/>
        <end position="62"/>
    </location>
</feature>
<dbReference type="AlphaFoldDB" id="A0A0N4YJV3"/>
<feature type="compositionally biased region" description="Low complexity" evidence="1">
    <location>
        <begin position="81"/>
        <end position="102"/>
    </location>
</feature>
<feature type="region of interest" description="Disordered" evidence="1">
    <location>
        <begin position="185"/>
        <end position="206"/>
    </location>
</feature>
<feature type="compositionally biased region" description="Basic and acidic residues" evidence="1">
    <location>
        <begin position="137"/>
        <end position="152"/>
    </location>
</feature>
<proteinExistence type="predicted"/>
<evidence type="ECO:0000313" key="3">
    <source>
        <dbReference type="Proteomes" id="UP000271162"/>
    </source>
</evidence>
<evidence type="ECO:0000313" key="2">
    <source>
        <dbReference type="EMBL" id="VDL80887.1"/>
    </source>
</evidence>
<feature type="region of interest" description="Disordered" evidence="1">
    <location>
        <begin position="1"/>
        <end position="102"/>
    </location>
</feature>
<evidence type="ECO:0000313" key="4">
    <source>
        <dbReference type="WBParaSite" id="NBR_0001727201-mRNA-1"/>
    </source>
</evidence>